<comment type="caution">
    <text evidence="1">The sequence shown here is derived from an EMBL/GenBank/DDBJ whole genome shotgun (WGS) entry which is preliminary data.</text>
</comment>
<dbReference type="Proteomes" id="UP001272242">
    <property type="component" value="Unassembled WGS sequence"/>
</dbReference>
<keyword evidence="2" id="KW-1185">Reference proteome</keyword>
<evidence type="ECO:0000313" key="2">
    <source>
        <dbReference type="Proteomes" id="UP001272242"/>
    </source>
</evidence>
<sequence length="301" mass="33388">MAESPTHKWGQIIGSEFLEVAIAPLLRETAKRHALYLDVKGPRPARTGKKISWQDLYGNAHDLDFVFERGGTDDKLGDPVAFIETAWRRYTKHSRNKAQEIQGAVLPLVTTHQRYAPFIGVIVAGEWTGGAITQLHSLGFRVLYFSYDAIVKAFKTVGIDAGFDEDTPDDDCKKKIKAWERLGADVKAQLAKSLLDANTQDVKAFMEKLEKAVTRQIEVIRVLPLHGIAVEATTVEGAIETIEGYDETTPAAKPVARYEIQIKYNNGDSINAVYASKEDAIAFLRSFMPAVLPVNAVKKDE</sequence>
<organism evidence="1 2">
    <name type="scientific">Gemmata algarum</name>
    <dbReference type="NCBI Taxonomy" id="2975278"/>
    <lineage>
        <taxon>Bacteria</taxon>
        <taxon>Pseudomonadati</taxon>
        <taxon>Planctomycetota</taxon>
        <taxon>Planctomycetia</taxon>
        <taxon>Gemmatales</taxon>
        <taxon>Gemmataceae</taxon>
        <taxon>Gemmata</taxon>
    </lineage>
</organism>
<evidence type="ECO:0008006" key="3">
    <source>
        <dbReference type="Google" id="ProtNLM"/>
    </source>
</evidence>
<accession>A0ABU5F5Q0</accession>
<proteinExistence type="predicted"/>
<protein>
    <recommendedName>
        <fullName evidence="3">DNA methylase</fullName>
    </recommendedName>
</protein>
<name>A0ABU5F5Q0_9BACT</name>
<gene>
    <name evidence="1" type="ORF">R5W23_004363</name>
</gene>
<evidence type="ECO:0000313" key="1">
    <source>
        <dbReference type="EMBL" id="MDY3562882.1"/>
    </source>
</evidence>
<reference evidence="2" key="1">
    <citation type="journal article" date="2023" name="Mar. Drugs">
        <title>Gemmata algarum, a Novel Planctomycete Isolated from an Algal Mat, Displays Antimicrobial Activity.</title>
        <authorList>
            <person name="Kumar G."/>
            <person name="Kallscheuer N."/>
            <person name="Kashif M."/>
            <person name="Ahamad S."/>
            <person name="Jagadeeshwari U."/>
            <person name="Pannikurungottu S."/>
            <person name="Haufschild T."/>
            <person name="Kabuu M."/>
            <person name="Sasikala C."/>
            <person name="Jogler C."/>
            <person name="Ramana C."/>
        </authorList>
    </citation>
    <scope>NUCLEOTIDE SEQUENCE [LARGE SCALE GENOMIC DNA]</scope>
    <source>
        <strain evidence="2">JC673</strain>
    </source>
</reference>
<dbReference type="RefSeq" id="WP_320689152.1">
    <property type="nucleotide sequence ID" value="NZ_JAXBLV010000223.1"/>
</dbReference>
<dbReference type="EMBL" id="JAXBLV010000223">
    <property type="protein sequence ID" value="MDY3562882.1"/>
    <property type="molecule type" value="Genomic_DNA"/>
</dbReference>